<dbReference type="Proteomes" id="UP000251993">
    <property type="component" value="Chromosome"/>
</dbReference>
<proteinExistence type="predicted"/>
<sequence>MTYKKYGNSELFDDKSTIDVRFEGEEVFLIKQKKWTTKELEDQVANLYYSGENLPKDPAVEKARLPPFALSFYKFIFFKSRLPDETEFWNYYLKQHFTPAEGDCVQVNIKGSVKTFAASSVKARMLRSYPSLVRDFHFYVLCLRSDQFEEVRYSLHRDYFNGIDLCVVYAGVEFQVSILLNSPRAQMYKTQKYKRHEESPQNEVIMLFDLTRYSHEKGKIKLFSEKHVEELLEALKLRIAT</sequence>
<evidence type="ECO:0000313" key="1">
    <source>
        <dbReference type="EMBL" id="AXE16498.1"/>
    </source>
</evidence>
<dbReference type="RefSeq" id="WP_114065285.1">
    <property type="nucleotide sequence ID" value="NZ_CP030850.1"/>
</dbReference>
<organism evidence="1 2">
    <name type="scientific">Runella rosea</name>
    <dbReference type="NCBI Taxonomy" id="2259595"/>
    <lineage>
        <taxon>Bacteria</taxon>
        <taxon>Pseudomonadati</taxon>
        <taxon>Bacteroidota</taxon>
        <taxon>Cytophagia</taxon>
        <taxon>Cytophagales</taxon>
        <taxon>Spirosomataceae</taxon>
        <taxon>Runella</taxon>
    </lineage>
</organism>
<name>A0A344TCX7_9BACT</name>
<dbReference type="AlphaFoldDB" id="A0A344TCX7"/>
<dbReference type="EMBL" id="CP030850">
    <property type="protein sequence ID" value="AXE16498.1"/>
    <property type="molecule type" value="Genomic_DNA"/>
</dbReference>
<keyword evidence="2" id="KW-1185">Reference proteome</keyword>
<evidence type="ECO:0000313" key="2">
    <source>
        <dbReference type="Proteomes" id="UP000251993"/>
    </source>
</evidence>
<accession>A0A344TCX7</accession>
<reference evidence="1 2" key="1">
    <citation type="submission" date="2018-07" db="EMBL/GenBank/DDBJ databases">
        <title>Genome sequencing of Runella.</title>
        <authorList>
            <person name="Baek M.-G."/>
            <person name="Yi H."/>
        </authorList>
    </citation>
    <scope>NUCLEOTIDE SEQUENCE [LARGE SCALE GENOMIC DNA]</scope>
    <source>
        <strain evidence="1 2">HYN0085</strain>
    </source>
</reference>
<protein>
    <submittedName>
        <fullName evidence="1">Uncharacterized protein</fullName>
    </submittedName>
</protein>
<dbReference type="OrthoDB" id="1274899at2"/>
<dbReference type="KEGG" id="run:DR864_01510"/>
<gene>
    <name evidence="1" type="ORF">DR864_01510</name>
</gene>